<dbReference type="EMBL" id="JACIGK010000056">
    <property type="protein sequence ID" value="MBB4268164.1"/>
    <property type="molecule type" value="Genomic_DNA"/>
</dbReference>
<name>A0A7W6RGI8_9PROT</name>
<evidence type="ECO:0000313" key="1">
    <source>
        <dbReference type="EMBL" id="MBB4268164.1"/>
    </source>
</evidence>
<proteinExistence type="predicted"/>
<gene>
    <name evidence="1" type="ORF">GGD89_003820</name>
</gene>
<dbReference type="AlphaFoldDB" id="A0A7W6RGI8"/>
<keyword evidence="2" id="KW-1185">Reference proteome</keyword>
<evidence type="ECO:0000313" key="2">
    <source>
        <dbReference type="Proteomes" id="UP000554286"/>
    </source>
</evidence>
<comment type="caution">
    <text evidence="1">The sequence shown here is derived from an EMBL/GenBank/DDBJ whole genome shotgun (WGS) entry which is preliminary data.</text>
</comment>
<evidence type="ECO:0008006" key="3">
    <source>
        <dbReference type="Google" id="ProtNLM"/>
    </source>
</evidence>
<dbReference type="InterPro" id="IPR021874">
    <property type="entry name" value="Phage_Mu_Gp27"/>
</dbReference>
<accession>A0A7W6RGI8</accession>
<protein>
    <recommendedName>
        <fullName evidence="3">DUF3486 family protein</fullName>
    </recommendedName>
</protein>
<dbReference type="Pfam" id="PF11985">
    <property type="entry name" value="Phage_Mu_Gp27"/>
    <property type="match status" value="1"/>
</dbReference>
<sequence length="189" mass="20516">MGRKSRIDTELSPEDLSAFRRLLGEGRLTIDELTDWLDERGYEISRSAVGRAAQRQAALAARLRETRAITDGLAAELGEAATQGRQGRLLVEITRDLVLRFLSQVEIGEAGLDPKEAMMIGKGMAELARANRLDQDFEEKVEARARKLAAEMAAQAIDEAEAEAQAAGEQGLSAARLKALRQGILGVST</sequence>
<dbReference type="RefSeq" id="WP_184048862.1">
    <property type="nucleotide sequence ID" value="NZ_JACIGK010000056.1"/>
</dbReference>
<dbReference type="Proteomes" id="UP000554286">
    <property type="component" value="Unassembled WGS sequence"/>
</dbReference>
<organism evidence="1 2">
    <name type="scientific">Roseospira visakhapatnamensis</name>
    <dbReference type="NCBI Taxonomy" id="390880"/>
    <lineage>
        <taxon>Bacteria</taxon>
        <taxon>Pseudomonadati</taxon>
        <taxon>Pseudomonadota</taxon>
        <taxon>Alphaproteobacteria</taxon>
        <taxon>Rhodospirillales</taxon>
        <taxon>Rhodospirillaceae</taxon>
        <taxon>Roseospira</taxon>
    </lineage>
</organism>
<reference evidence="1 2" key="1">
    <citation type="submission" date="2020-08" db="EMBL/GenBank/DDBJ databases">
        <title>Genome sequencing of Purple Non-Sulfur Bacteria from various extreme environments.</title>
        <authorList>
            <person name="Mayer M."/>
        </authorList>
    </citation>
    <scope>NUCLEOTIDE SEQUENCE [LARGE SCALE GENOMIC DNA]</scope>
    <source>
        <strain evidence="1 2">JA131</strain>
    </source>
</reference>